<keyword evidence="6" id="KW-0418">Kinase</keyword>
<feature type="domain" description="Protein kinase" evidence="12">
    <location>
        <begin position="45"/>
        <end position="311"/>
    </location>
</feature>
<feature type="region of interest" description="Disordered" evidence="11">
    <location>
        <begin position="613"/>
        <end position="649"/>
    </location>
</feature>
<feature type="compositionally biased region" description="Polar residues" evidence="11">
    <location>
        <begin position="370"/>
        <end position="391"/>
    </location>
</feature>
<evidence type="ECO:0000256" key="3">
    <source>
        <dbReference type="ARBA" id="ARBA00022527"/>
    </source>
</evidence>
<evidence type="ECO:0000256" key="9">
    <source>
        <dbReference type="ARBA" id="ARBA00048679"/>
    </source>
</evidence>
<sequence length="828" mass="90008">MASQDPMPRSAQEWREHGATTFVHKKVDSQGKVHTVTVKKGVNSFNFGRTLGIGSYSTVVCATDKETRREYAIKILNKLHIIKEKKVKYVEIEKQTLNRLGNFPGVIPLYYTFQDEQSLYFVLDFAANGELLSLIKRLGSLSEECVRYYGAQLLDAVDFMHSRGVLHRDLKPENILLDKYMRIKVTDFGTAYLVNHERDADGNELESYPQNTAAKSFVGTAEYVSPELLNQKAVTKACDVWAYGCIIYQMLAGHPPFKGDNEYQTFQKIVKLQYSYPPHFPTVLRDLIKHILVIDPARRYSSSHIKEHSFFDGQDWSRTAIWKTPHPRLLPYRHQPRAISNPLSRIPRPGTINPNLRAKANGNSPGGSVYGQSVARSKSSTPRASNSSPNLLNMGASAAAGAAAALAKPPSSISPYPTPTQQYSGKPIPVFVSNKPTPNSSNNNGNSQVFTSSSSQQAQTSVSASRNIPRVPVARSTKPQLSNIQTSKAPTAAAAASSAQPPQSPMSPTQQQTNNGNINSSGSAPVPKPIVTSSVLPPPPVATASVSAPSSPVTTATAAPALALAPQTTNTPVVKQLVIPPLSNTDREFQSLLTTKEERILKISNVTMSITSANSVHQQSSDGNGSSSSGSNGKKSQDDGTAYEEEFNGREPSRISRLFAGSRKKKRIMFVTTLGRLVVISSVEDKKVHLDIRVVAPQVVVREFAHNRKSNVGVFAIEAHNKVFTFEDPGGSADWMASFAKAREYVENMEAVNASKTHMTAAAAAMAAAASSALRSGTVGIGGSSGAYSQQYPQSYSGRASSDLDGIVTENTSMFLRRHEERKLRKII</sequence>
<dbReference type="InterPro" id="IPR017441">
    <property type="entry name" value="Protein_kinase_ATP_BS"/>
</dbReference>
<keyword evidence="7 10" id="KW-0067">ATP-binding</keyword>
<feature type="compositionally biased region" description="Low complexity" evidence="11">
    <location>
        <begin position="618"/>
        <end position="634"/>
    </location>
</feature>
<dbReference type="OrthoDB" id="347657at2759"/>
<feature type="compositionally biased region" description="Low complexity" evidence="11">
    <location>
        <begin position="485"/>
        <end position="513"/>
    </location>
</feature>
<dbReference type="PANTHER" id="PTHR24356">
    <property type="entry name" value="SERINE/THREONINE-PROTEIN KINASE"/>
    <property type="match status" value="1"/>
</dbReference>
<protein>
    <recommendedName>
        <fullName evidence="2">non-specific serine/threonine protein kinase</fullName>
        <ecNumber evidence="2">2.7.11.1</ecNumber>
    </recommendedName>
</protein>
<dbReference type="InterPro" id="IPR011009">
    <property type="entry name" value="Kinase-like_dom_sf"/>
</dbReference>
<dbReference type="GO" id="GO:0060211">
    <property type="term" value="P:regulation of nuclear-transcribed mRNA poly(A) tail shortening"/>
    <property type="evidence" value="ECO:0007669"/>
    <property type="project" value="UniProtKB-ARBA"/>
</dbReference>
<dbReference type="GO" id="GO:0010606">
    <property type="term" value="P:positive regulation of cytoplasmic mRNA processing body assembly"/>
    <property type="evidence" value="ECO:0007669"/>
    <property type="project" value="UniProtKB-ARBA"/>
</dbReference>
<dbReference type="Pfam" id="PF00069">
    <property type="entry name" value="Pkinase"/>
    <property type="match status" value="1"/>
</dbReference>
<dbReference type="RefSeq" id="XP_031855807.1">
    <property type="nucleotide sequence ID" value="XM_031999916.1"/>
</dbReference>
<keyword evidence="5 10" id="KW-0547">Nucleotide-binding</keyword>
<dbReference type="InterPro" id="IPR008271">
    <property type="entry name" value="Ser/Thr_kinase_AS"/>
</dbReference>
<feature type="compositionally biased region" description="Low complexity" evidence="11">
    <location>
        <begin position="433"/>
        <end position="465"/>
    </location>
</feature>
<feature type="compositionally biased region" description="Polar residues" evidence="11">
    <location>
        <begin position="514"/>
        <end position="523"/>
    </location>
</feature>
<evidence type="ECO:0000256" key="7">
    <source>
        <dbReference type="ARBA" id="ARBA00022840"/>
    </source>
</evidence>
<dbReference type="Gene3D" id="3.30.200.20">
    <property type="entry name" value="Phosphorylase Kinase, domain 1"/>
    <property type="match status" value="1"/>
</dbReference>
<dbReference type="PROSITE" id="PS00107">
    <property type="entry name" value="PROTEIN_KINASE_ATP"/>
    <property type="match status" value="1"/>
</dbReference>
<proteinExistence type="inferred from homology"/>
<feature type="binding site" evidence="10">
    <location>
        <position position="74"/>
    </location>
    <ligand>
        <name>ATP</name>
        <dbReference type="ChEBI" id="CHEBI:30616"/>
    </ligand>
</feature>
<accession>A0A5E8C154</accession>
<feature type="region of interest" description="Disordered" evidence="11">
    <location>
        <begin position="408"/>
        <end position="532"/>
    </location>
</feature>
<feature type="region of interest" description="Disordered" evidence="11">
    <location>
        <begin position="339"/>
        <end position="392"/>
    </location>
</feature>
<comment type="catalytic activity">
    <reaction evidence="8">
        <text>L-threonyl-[protein] + ATP = O-phospho-L-threonyl-[protein] + ADP + H(+)</text>
        <dbReference type="Rhea" id="RHEA:46608"/>
        <dbReference type="Rhea" id="RHEA-COMP:11060"/>
        <dbReference type="Rhea" id="RHEA-COMP:11605"/>
        <dbReference type="ChEBI" id="CHEBI:15378"/>
        <dbReference type="ChEBI" id="CHEBI:30013"/>
        <dbReference type="ChEBI" id="CHEBI:30616"/>
        <dbReference type="ChEBI" id="CHEBI:61977"/>
        <dbReference type="ChEBI" id="CHEBI:456216"/>
        <dbReference type="EC" id="2.7.11.1"/>
    </reaction>
</comment>
<dbReference type="FunFam" id="3.30.200.20:FF:000191">
    <property type="entry name" value="3-phosphoinositide-dependent protein kinase 2-like"/>
    <property type="match status" value="1"/>
</dbReference>
<evidence type="ECO:0000256" key="2">
    <source>
        <dbReference type="ARBA" id="ARBA00012513"/>
    </source>
</evidence>
<dbReference type="GO" id="GO:0005524">
    <property type="term" value="F:ATP binding"/>
    <property type="evidence" value="ECO:0007669"/>
    <property type="project" value="UniProtKB-UniRule"/>
</dbReference>
<dbReference type="InterPro" id="IPR000719">
    <property type="entry name" value="Prot_kinase_dom"/>
</dbReference>
<keyword evidence="3" id="KW-0723">Serine/threonine-protein kinase</keyword>
<dbReference type="PROSITE" id="PS50011">
    <property type="entry name" value="PROTEIN_KINASE_DOM"/>
    <property type="match status" value="1"/>
</dbReference>
<dbReference type="PROSITE" id="PS00108">
    <property type="entry name" value="PROTEIN_KINASE_ST"/>
    <property type="match status" value="1"/>
</dbReference>
<evidence type="ECO:0000256" key="4">
    <source>
        <dbReference type="ARBA" id="ARBA00022679"/>
    </source>
</evidence>
<evidence type="ECO:0000256" key="11">
    <source>
        <dbReference type="SAM" id="MobiDB-lite"/>
    </source>
</evidence>
<dbReference type="FunFam" id="1.10.510.10:FF:000534">
    <property type="entry name" value="Serine/threonine-protein kinase PKH2"/>
    <property type="match status" value="1"/>
</dbReference>
<dbReference type="PANTHER" id="PTHR24356:SF163">
    <property type="entry name" value="3-PHOSPHOINOSITIDE-DEPENDENT PROTEIN KINASE 1-RELATED"/>
    <property type="match status" value="1"/>
</dbReference>
<gene>
    <name evidence="13" type="ORF">SAPINGB_P005201</name>
</gene>
<dbReference type="Gene3D" id="1.10.510.10">
    <property type="entry name" value="Transferase(Phosphotransferase) domain 1"/>
    <property type="match status" value="1"/>
</dbReference>
<evidence type="ECO:0000256" key="5">
    <source>
        <dbReference type="ARBA" id="ARBA00022741"/>
    </source>
</evidence>
<dbReference type="InterPro" id="IPR039046">
    <property type="entry name" value="PDPK1"/>
</dbReference>
<evidence type="ECO:0000313" key="14">
    <source>
        <dbReference type="Proteomes" id="UP000398389"/>
    </source>
</evidence>
<comment type="similarity">
    <text evidence="1">Belongs to the protein kinase superfamily. AGC Ser/Thr protein kinase family. PDPK1 subfamily.</text>
</comment>
<dbReference type="EMBL" id="CABVLU010000004">
    <property type="protein sequence ID" value="VVT56660.1"/>
    <property type="molecule type" value="Genomic_DNA"/>
</dbReference>
<evidence type="ECO:0000259" key="12">
    <source>
        <dbReference type="PROSITE" id="PS50011"/>
    </source>
</evidence>
<dbReference type="Proteomes" id="UP000398389">
    <property type="component" value="Unassembled WGS sequence"/>
</dbReference>
<dbReference type="SUPFAM" id="SSF56112">
    <property type="entry name" value="Protein kinase-like (PK-like)"/>
    <property type="match status" value="1"/>
</dbReference>
<dbReference type="GO" id="GO:0004674">
    <property type="term" value="F:protein serine/threonine kinase activity"/>
    <property type="evidence" value="ECO:0007669"/>
    <property type="project" value="UniProtKB-KW"/>
</dbReference>
<evidence type="ECO:0000256" key="8">
    <source>
        <dbReference type="ARBA" id="ARBA00047899"/>
    </source>
</evidence>
<keyword evidence="14" id="KW-1185">Reference proteome</keyword>
<dbReference type="GeneID" id="43584016"/>
<reference evidence="13 14" key="1">
    <citation type="submission" date="2019-09" db="EMBL/GenBank/DDBJ databases">
        <authorList>
            <person name="Brejova B."/>
        </authorList>
    </citation>
    <scope>NUCLEOTIDE SEQUENCE [LARGE SCALE GENOMIC DNA]</scope>
</reference>
<dbReference type="CDD" id="cd05581">
    <property type="entry name" value="STKc_PDK1"/>
    <property type="match status" value="1"/>
</dbReference>
<keyword evidence="4" id="KW-0808">Transferase</keyword>
<dbReference type="EC" id="2.7.11.1" evidence="2"/>
<evidence type="ECO:0000256" key="1">
    <source>
        <dbReference type="ARBA" id="ARBA00010006"/>
    </source>
</evidence>
<evidence type="ECO:0000313" key="13">
    <source>
        <dbReference type="EMBL" id="VVT56660.1"/>
    </source>
</evidence>
<dbReference type="AlphaFoldDB" id="A0A5E8C154"/>
<dbReference type="GO" id="GO:0000196">
    <property type="term" value="P:cell integrity MAPK cascade"/>
    <property type="evidence" value="ECO:0007669"/>
    <property type="project" value="UniProtKB-ARBA"/>
</dbReference>
<organism evidence="13 14">
    <name type="scientific">Magnusiomyces paraingens</name>
    <dbReference type="NCBI Taxonomy" id="2606893"/>
    <lineage>
        <taxon>Eukaryota</taxon>
        <taxon>Fungi</taxon>
        <taxon>Dikarya</taxon>
        <taxon>Ascomycota</taxon>
        <taxon>Saccharomycotina</taxon>
        <taxon>Dipodascomycetes</taxon>
        <taxon>Dipodascales</taxon>
        <taxon>Dipodascaceae</taxon>
        <taxon>Magnusiomyces</taxon>
    </lineage>
</organism>
<evidence type="ECO:0000256" key="10">
    <source>
        <dbReference type="PROSITE-ProRule" id="PRU10141"/>
    </source>
</evidence>
<name>A0A5E8C154_9ASCO</name>
<evidence type="ECO:0000256" key="6">
    <source>
        <dbReference type="ARBA" id="ARBA00022777"/>
    </source>
</evidence>
<dbReference type="GO" id="GO:0032511">
    <property type="term" value="P:late endosome to vacuole transport via multivesicular body sorting pathway"/>
    <property type="evidence" value="ECO:0007669"/>
    <property type="project" value="UniProtKB-ARBA"/>
</dbReference>
<dbReference type="InterPro" id="IPR050236">
    <property type="entry name" value="Ser_Thr_kinase_AGC"/>
</dbReference>
<comment type="catalytic activity">
    <reaction evidence="9">
        <text>L-seryl-[protein] + ATP = O-phospho-L-seryl-[protein] + ADP + H(+)</text>
        <dbReference type="Rhea" id="RHEA:17989"/>
        <dbReference type="Rhea" id="RHEA-COMP:9863"/>
        <dbReference type="Rhea" id="RHEA-COMP:11604"/>
        <dbReference type="ChEBI" id="CHEBI:15378"/>
        <dbReference type="ChEBI" id="CHEBI:29999"/>
        <dbReference type="ChEBI" id="CHEBI:30616"/>
        <dbReference type="ChEBI" id="CHEBI:83421"/>
        <dbReference type="ChEBI" id="CHEBI:456216"/>
        <dbReference type="EC" id="2.7.11.1"/>
    </reaction>
</comment>
<dbReference type="SMART" id="SM00220">
    <property type="entry name" value="S_TKc"/>
    <property type="match status" value="1"/>
</dbReference>